<reference evidence="2 3" key="1">
    <citation type="journal article" date="2021" name="Comput. Struct. Biotechnol. J.">
        <title>De novo genome assembly of the potent medicinal plant Rehmannia glutinosa using nanopore technology.</title>
        <authorList>
            <person name="Ma L."/>
            <person name="Dong C."/>
            <person name="Song C."/>
            <person name="Wang X."/>
            <person name="Zheng X."/>
            <person name="Niu Y."/>
            <person name="Chen S."/>
            <person name="Feng W."/>
        </authorList>
    </citation>
    <scope>NUCLEOTIDE SEQUENCE [LARGE SCALE GENOMIC DNA]</scope>
    <source>
        <strain evidence="2">DH-2019</strain>
    </source>
</reference>
<gene>
    <name evidence="2" type="ORF">DH2020_042399</name>
</gene>
<organism evidence="2 3">
    <name type="scientific">Rehmannia glutinosa</name>
    <name type="common">Chinese foxglove</name>
    <dbReference type="NCBI Taxonomy" id="99300"/>
    <lineage>
        <taxon>Eukaryota</taxon>
        <taxon>Viridiplantae</taxon>
        <taxon>Streptophyta</taxon>
        <taxon>Embryophyta</taxon>
        <taxon>Tracheophyta</taxon>
        <taxon>Spermatophyta</taxon>
        <taxon>Magnoliopsida</taxon>
        <taxon>eudicotyledons</taxon>
        <taxon>Gunneridae</taxon>
        <taxon>Pentapetalae</taxon>
        <taxon>asterids</taxon>
        <taxon>lamiids</taxon>
        <taxon>Lamiales</taxon>
        <taxon>Orobanchaceae</taxon>
        <taxon>Rehmannieae</taxon>
        <taxon>Rehmannia</taxon>
    </lineage>
</organism>
<proteinExistence type="predicted"/>
<dbReference type="InterPro" id="IPR056924">
    <property type="entry name" value="SH3_Tf2-1"/>
</dbReference>
<protein>
    <recommendedName>
        <fullName evidence="1">Tf2-1-like SH3-like domain-containing protein</fullName>
    </recommendedName>
</protein>
<sequence>MLRACVLDDGSNWEMTLPLVEFAYNNSFQATIGMAPYEALYKIREKIKISQDRQKSYADRHRRDLHFEVGENVFLKVAPMKGIIRFGKKGKLRPRFVGPFEILERSKLWKYVHDPRHIIDYSTLEVNRDLTYDEMPSAILEKKVHKLRNKDITLLKVQWNRHGKDEATWEREDEIRA</sequence>
<dbReference type="Gene3D" id="3.30.420.10">
    <property type="entry name" value="Ribonuclease H-like superfamily/Ribonuclease H"/>
    <property type="match status" value="1"/>
</dbReference>
<comment type="caution">
    <text evidence="2">The sequence shown here is derived from an EMBL/GenBank/DDBJ whole genome shotgun (WGS) entry which is preliminary data.</text>
</comment>
<name>A0ABR0UMG6_REHGL</name>
<evidence type="ECO:0000313" key="3">
    <source>
        <dbReference type="Proteomes" id="UP001318860"/>
    </source>
</evidence>
<dbReference type="Proteomes" id="UP001318860">
    <property type="component" value="Unassembled WGS sequence"/>
</dbReference>
<feature type="domain" description="Tf2-1-like SH3-like" evidence="1">
    <location>
        <begin position="70"/>
        <end position="108"/>
    </location>
</feature>
<evidence type="ECO:0000313" key="2">
    <source>
        <dbReference type="EMBL" id="KAK6123860.1"/>
    </source>
</evidence>
<dbReference type="InterPro" id="IPR036397">
    <property type="entry name" value="RNaseH_sf"/>
</dbReference>
<dbReference type="EMBL" id="JABTTQ020002442">
    <property type="protein sequence ID" value="KAK6123860.1"/>
    <property type="molecule type" value="Genomic_DNA"/>
</dbReference>
<keyword evidence="3" id="KW-1185">Reference proteome</keyword>
<dbReference type="Pfam" id="PF24626">
    <property type="entry name" value="SH3_Tf2-1"/>
    <property type="match status" value="1"/>
</dbReference>
<accession>A0ABR0UMG6</accession>
<evidence type="ECO:0000259" key="1">
    <source>
        <dbReference type="Pfam" id="PF24626"/>
    </source>
</evidence>
<dbReference type="PANTHER" id="PTHR46148:SF57">
    <property type="entry name" value="OS12G0499874 PROTEIN"/>
    <property type="match status" value="1"/>
</dbReference>
<dbReference type="PANTHER" id="PTHR46148">
    <property type="entry name" value="CHROMO DOMAIN-CONTAINING PROTEIN"/>
    <property type="match status" value="1"/>
</dbReference>